<feature type="region of interest" description="Disordered" evidence="1">
    <location>
        <begin position="48"/>
        <end position="97"/>
    </location>
</feature>
<dbReference type="Proteomes" id="UP000614350">
    <property type="component" value="Unassembled WGS sequence"/>
</dbReference>
<dbReference type="EMBL" id="JACSEA010000019">
    <property type="protein sequence ID" value="KAF7382168.1"/>
    <property type="molecule type" value="Genomic_DNA"/>
</dbReference>
<comment type="caution">
    <text evidence="2">The sequence shown here is derived from an EMBL/GenBank/DDBJ whole genome shotgun (WGS) entry which is preliminary data.</text>
</comment>
<reference evidence="2" key="1">
    <citation type="journal article" date="2020" name="G3 (Bethesda)">
        <title>High-Quality Assemblies for Three Invasive Social Wasps from the &lt;i&gt;Vespula&lt;/i&gt; Genus.</title>
        <authorList>
            <person name="Harrop T.W.R."/>
            <person name="Guhlin J."/>
            <person name="McLaughlin G.M."/>
            <person name="Permina E."/>
            <person name="Stockwell P."/>
            <person name="Gilligan J."/>
            <person name="Le Lec M.F."/>
            <person name="Gruber M.A.M."/>
            <person name="Quinn O."/>
            <person name="Lovegrove M."/>
            <person name="Duncan E.J."/>
            <person name="Remnant E.J."/>
            <person name="Van Eeckhoven J."/>
            <person name="Graham B."/>
            <person name="Knapp R.A."/>
            <person name="Langford K.W."/>
            <person name="Kronenberg Z."/>
            <person name="Press M.O."/>
            <person name="Eacker S.M."/>
            <person name="Wilson-Rankin E.E."/>
            <person name="Purcell J."/>
            <person name="Lester P.J."/>
            <person name="Dearden P.K."/>
        </authorList>
    </citation>
    <scope>NUCLEOTIDE SEQUENCE</scope>
    <source>
        <strain evidence="2">Marl-1</strain>
    </source>
</reference>
<proteinExistence type="predicted"/>
<gene>
    <name evidence="2" type="ORF">HZH66_013600</name>
</gene>
<evidence type="ECO:0000313" key="2">
    <source>
        <dbReference type="EMBL" id="KAF7382168.1"/>
    </source>
</evidence>
<protein>
    <submittedName>
        <fullName evidence="2">Uncharacterized protein</fullName>
    </submittedName>
</protein>
<dbReference type="AlphaFoldDB" id="A0A834J5A6"/>
<keyword evidence="3" id="KW-1185">Reference proteome</keyword>
<evidence type="ECO:0000256" key="1">
    <source>
        <dbReference type="SAM" id="MobiDB-lite"/>
    </source>
</evidence>
<accession>A0A834J5A6</accession>
<feature type="compositionally biased region" description="Acidic residues" evidence="1">
    <location>
        <begin position="52"/>
        <end position="70"/>
    </location>
</feature>
<feature type="compositionally biased region" description="Basic and acidic residues" evidence="1">
    <location>
        <begin position="71"/>
        <end position="90"/>
    </location>
</feature>
<organism evidence="2 3">
    <name type="scientific">Vespula vulgaris</name>
    <name type="common">Yellow jacket</name>
    <name type="synonym">Wasp</name>
    <dbReference type="NCBI Taxonomy" id="7454"/>
    <lineage>
        <taxon>Eukaryota</taxon>
        <taxon>Metazoa</taxon>
        <taxon>Ecdysozoa</taxon>
        <taxon>Arthropoda</taxon>
        <taxon>Hexapoda</taxon>
        <taxon>Insecta</taxon>
        <taxon>Pterygota</taxon>
        <taxon>Neoptera</taxon>
        <taxon>Endopterygota</taxon>
        <taxon>Hymenoptera</taxon>
        <taxon>Apocrita</taxon>
        <taxon>Aculeata</taxon>
        <taxon>Vespoidea</taxon>
        <taxon>Vespidae</taxon>
        <taxon>Vespinae</taxon>
        <taxon>Vespula</taxon>
    </lineage>
</organism>
<sequence>MEAKSGAMEDEAKLDYKLSGDDSIAYRPLGSPEEVFHVLLPACVFAHRHNNDDDDDGGDDDYDDDDDNDDDVRPERKRIILKQKNTDVSRRGVTRSS</sequence>
<name>A0A834J5A6_VESVU</name>
<evidence type="ECO:0000313" key="3">
    <source>
        <dbReference type="Proteomes" id="UP000614350"/>
    </source>
</evidence>